<dbReference type="EMBL" id="KN847555">
    <property type="protein sequence ID" value="KIW01484.1"/>
    <property type="molecule type" value="Genomic_DNA"/>
</dbReference>
<dbReference type="Proteomes" id="UP000053259">
    <property type="component" value="Unassembled WGS sequence"/>
</dbReference>
<dbReference type="STRING" id="253628.A0A0D2AQQ5"/>
<dbReference type="OrthoDB" id="2245989at2759"/>
<dbReference type="PANTHER" id="PTHR38116:SF1">
    <property type="entry name" value="BZIP DOMAIN-CONTAINING PROTEIN"/>
    <property type="match status" value="1"/>
</dbReference>
<dbReference type="VEuPathDB" id="FungiDB:PV09_07237"/>
<dbReference type="InterPro" id="IPR021833">
    <property type="entry name" value="DUF3425"/>
</dbReference>
<dbReference type="HOGENOM" id="CLU_033726_0_2_1"/>
<protein>
    <recommendedName>
        <fullName evidence="4">BZIP domain-containing protein</fullName>
    </recommendedName>
</protein>
<feature type="compositionally biased region" description="Basic residues" evidence="1">
    <location>
        <begin position="33"/>
        <end position="50"/>
    </location>
</feature>
<accession>A0A0D2AQQ5</accession>
<dbReference type="AlphaFoldDB" id="A0A0D2AQQ5"/>
<dbReference type="RefSeq" id="XP_016211353.1">
    <property type="nucleotide sequence ID" value="XM_016360981.1"/>
</dbReference>
<reference evidence="2 3" key="1">
    <citation type="submission" date="2015-01" db="EMBL/GenBank/DDBJ databases">
        <title>The Genome Sequence of Ochroconis gallopava CBS43764.</title>
        <authorList>
            <consortium name="The Broad Institute Genomics Platform"/>
            <person name="Cuomo C."/>
            <person name="de Hoog S."/>
            <person name="Gorbushina A."/>
            <person name="Stielow B."/>
            <person name="Teixiera M."/>
            <person name="Abouelleil A."/>
            <person name="Chapman S.B."/>
            <person name="Priest M."/>
            <person name="Young S.K."/>
            <person name="Wortman J."/>
            <person name="Nusbaum C."/>
            <person name="Birren B."/>
        </authorList>
    </citation>
    <scope>NUCLEOTIDE SEQUENCE [LARGE SCALE GENOMIC DNA]</scope>
    <source>
        <strain evidence="2 3">CBS 43764</strain>
    </source>
</reference>
<organism evidence="2 3">
    <name type="scientific">Verruconis gallopava</name>
    <dbReference type="NCBI Taxonomy" id="253628"/>
    <lineage>
        <taxon>Eukaryota</taxon>
        <taxon>Fungi</taxon>
        <taxon>Dikarya</taxon>
        <taxon>Ascomycota</taxon>
        <taxon>Pezizomycotina</taxon>
        <taxon>Dothideomycetes</taxon>
        <taxon>Pleosporomycetidae</taxon>
        <taxon>Venturiales</taxon>
        <taxon>Sympoventuriaceae</taxon>
        <taxon>Verruconis</taxon>
    </lineage>
</organism>
<dbReference type="PANTHER" id="PTHR38116">
    <property type="entry name" value="CHROMOSOME 7, WHOLE GENOME SHOTGUN SEQUENCE"/>
    <property type="match status" value="1"/>
</dbReference>
<keyword evidence="3" id="KW-1185">Reference proteome</keyword>
<dbReference type="Pfam" id="PF11905">
    <property type="entry name" value="DUF3425"/>
    <property type="match status" value="1"/>
</dbReference>
<evidence type="ECO:0008006" key="4">
    <source>
        <dbReference type="Google" id="ProtNLM"/>
    </source>
</evidence>
<name>A0A0D2AQQ5_9PEZI</name>
<evidence type="ECO:0000256" key="1">
    <source>
        <dbReference type="SAM" id="MobiDB-lite"/>
    </source>
</evidence>
<feature type="region of interest" description="Disordered" evidence="1">
    <location>
        <begin position="1"/>
        <end position="89"/>
    </location>
</feature>
<dbReference type="GeneID" id="27315210"/>
<feature type="compositionally biased region" description="Basic and acidic residues" evidence="1">
    <location>
        <begin position="1"/>
        <end position="20"/>
    </location>
</feature>
<sequence>MASHDRPVELSKPSPLHDARDPEEDWTGVKDPVKRRKLQNRLHQRAWRRRKAEERRQSRVTKAASEASIAEEEKAAQERAMIQHRRQSRDELHLTPMSMLASVIKFNVYLAFQSNSDALGFGETWEEIDAVSPFFTSPADDPRLAPENYPSPLRPTQLQRTVKHHAWIDLLPAPAMRDSILRRGADFDDEPLRFDILDDTEDGRYGLLVWGQSWEPACWEVSEGFARKWFWVVQSCHELLRATNAWRARRGEPELFPDSVCNPPDDTSRVNDSAS</sequence>
<evidence type="ECO:0000313" key="3">
    <source>
        <dbReference type="Proteomes" id="UP000053259"/>
    </source>
</evidence>
<gene>
    <name evidence="2" type="ORF">PV09_07237</name>
</gene>
<proteinExistence type="predicted"/>
<evidence type="ECO:0000313" key="2">
    <source>
        <dbReference type="EMBL" id="KIW01484.1"/>
    </source>
</evidence>
<dbReference type="InParanoid" id="A0A0D2AQQ5"/>